<protein>
    <recommendedName>
        <fullName evidence="3">Aminotransferase class I/classII large domain-containing protein</fullName>
    </recommendedName>
</protein>
<dbReference type="Gene3D" id="3.40.640.10">
    <property type="entry name" value="Type I PLP-dependent aspartate aminotransferase-like (Major domain)"/>
    <property type="match status" value="1"/>
</dbReference>
<feature type="non-terminal residue" evidence="4">
    <location>
        <position position="181"/>
    </location>
</feature>
<evidence type="ECO:0000256" key="1">
    <source>
        <dbReference type="ARBA" id="ARBA00001933"/>
    </source>
</evidence>
<dbReference type="InterPro" id="IPR004839">
    <property type="entry name" value="Aminotransferase_I/II_large"/>
</dbReference>
<dbReference type="SUPFAM" id="SSF53383">
    <property type="entry name" value="PLP-dependent transferases"/>
    <property type="match status" value="1"/>
</dbReference>
<accession>X0TTQ1</accession>
<comment type="cofactor">
    <cofactor evidence="1">
        <name>pyridoxal 5'-phosphate</name>
        <dbReference type="ChEBI" id="CHEBI:597326"/>
    </cofactor>
</comment>
<feature type="domain" description="Aminotransferase class I/classII large" evidence="3">
    <location>
        <begin position="5"/>
        <end position="180"/>
    </location>
</feature>
<evidence type="ECO:0000256" key="2">
    <source>
        <dbReference type="ARBA" id="ARBA00022679"/>
    </source>
</evidence>
<dbReference type="InterPro" id="IPR015424">
    <property type="entry name" value="PyrdxlP-dep_Trfase"/>
</dbReference>
<reference evidence="4" key="1">
    <citation type="journal article" date="2014" name="Front. Microbiol.">
        <title>High frequency of phylogenetically diverse reductive dehalogenase-homologous genes in deep subseafloor sedimentary metagenomes.</title>
        <authorList>
            <person name="Kawai M."/>
            <person name="Futagami T."/>
            <person name="Toyoda A."/>
            <person name="Takaki Y."/>
            <person name="Nishi S."/>
            <person name="Hori S."/>
            <person name="Arai W."/>
            <person name="Tsubouchi T."/>
            <person name="Morono Y."/>
            <person name="Uchiyama I."/>
            <person name="Ito T."/>
            <person name="Fujiyama A."/>
            <person name="Inagaki F."/>
            <person name="Takami H."/>
        </authorList>
    </citation>
    <scope>NUCLEOTIDE SEQUENCE</scope>
    <source>
        <strain evidence="4">Expedition CK06-06</strain>
    </source>
</reference>
<proteinExistence type="predicted"/>
<dbReference type="EMBL" id="BARS01018634">
    <property type="protein sequence ID" value="GAF96604.1"/>
    <property type="molecule type" value="Genomic_DNA"/>
</dbReference>
<name>X0TTQ1_9ZZZZ</name>
<dbReference type="GO" id="GO:0016740">
    <property type="term" value="F:transferase activity"/>
    <property type="evidence" value="ECO:0007669"/>
    <property type="project" value="UniProtKB-KW"/>
</dbReference>
<dbReference type="Pfam" id="PF00155">
    <property type="entry name" value="Aminotran_1_2"/>
    <property type="match status" value="1"/>
</dbReference>
<keyword evidence="2" id="KW-0808">Transferase</keyword>
<sequence>MREAAAAAAMQYGCSASASRLVSGNLDLYGKLESVLAEFVGKEDALVFSSGYAANTGIIQSVAGSGDVILSDELNHASIVDGCRLSRADKKLFRHNDADHLERTLKRCSEYRKRLIVVEGVYSLDGDVAPLAEIVELAARYDSAVMVDEAHSIGVLGDTGRGACEFHGVTDRVDIVMGTFR</sequence>
<dbReference type="GO" id="GO:0030170">
    <property type="term" value="F:pyridoxal phosphate binding"/>
    <property type="evidence" value="ECO:0007669"/>
    <property type="project" value="InterPro"/>
</dbReference>
<dbReference type="InterPro" id="IPR015421">
    <property type="entry name" value="PyrdxlP-dep_Trfase_major"/>
</dbReference>
<evidence type="ECO:0000259" key="3">
    <source>
        <dbReference type="Pfam" id="PF00155"/>
    </source>
</evidence>
<organism evidence="4">
    <name type="scientific">marine sediment metagenome</name>
    <dbReference type="NCBI Taxonomy" id="412755"/>
    <lineage>
        <taxon>unclassified sequences</taxon>
        <taxon>metagenomes</taxon>
        <taxon>ecological metagenomes</taxon>
    </lineage>
</organism>
<gene>
    <name evidence="4" type="ORF">S01H1_30299</name>
</gene>
<comment type="caution">
    <text evidence="4">The sequence shown here is derived from an EMBL/GenBank/DDBJ whole genome shotgun (WGS) entry which is preliminary data.</text>
</comment>
<dbReference type="AlphaFoldDB" id="X0TTQ1"/>
<dbReference type="InterPro" id="IPR050087">
    <property type="entry name" value="AON_synthase_class-II"/>
</dbReference>
<dbReference type="PANTHER" id="PTHR13693">
    <property type="entry name" value="CLASS II AMINOTRANSFERASE/8-AMINO-7-OXONONANOATE SYNTHASE"/>
    <property type="match status" value="1"/>
</dbReference>
<evidence type="ECO:0000313" key="4">
    <source>
        <dbReference type="EMBL" id="GAF96604.1"/>
    </source>
</evidence>